<feature type="compositionally biased region" description="Basic and acidic residues" evidence="2">
    <location>
        <begin position="18"/>
        <end position="32"/>
    </location>
</feature>
<evidence type="ECO:0000259" key="3">
    <source>
        <dbReference type="PROSITE" id="PS01179"/>
    </source>
</evidence>
<dbReference type="GO" id="GO:0005737">
    <property type="term" value="C:cytoplasm"/>
    <property type="evidence" value="ECO:0007669"/>
    <property type="project" value="TreeGrafter"/>
</dbReference>
<organism evidence="5 6">
    <name type="scientific">Pocillopora meandrina</name>
    <dbReference type="NCBI Taxonomy" id="46732"/>
    <lineage>
        <taxon>Eukaryota</taxon>
        <taxon>Metazoa</taxon>
        <taxon>Cnidaria</taxon>
        <taxon>Anthozoa</taxon>
        <taxon>Hexacorallia</taxon>
        <taxon>Scleractinia</taxon>
        <taxon>Astrocoeniina</taxon>
        <taxon>Pocilloporidae</taxon>
        <taxon>Pocillopora</taxon>
    </lineage>
</organism>
<dbReference type="SUPFAM" id="SSF50729">
    <property type="entry name" value="PH domain-like"/>
    <property type="match status" value="3"/>
</dbReference>
<feature type="compositionally biased region" description="Polar residues" evidence="2">
    <location>
        <begin position="232"/>
        <end position="245"/>
    </location>
</feature>
<feature type="compositionally biased region" description="Basic and acidic residues" evidence="2">
    <location>
        <begin position="612"/>
        <end position="621"/>
    </location>
</feature>
<dbReference type="PANTHER" id="PTHR14058">
    <property type="entry name" value="AMYLOID BETA A4 PRECURSOR PROTEIN-BINDING FAMILY B"/>
    <property type="match status" value="1"/>
</dbReference>
<dbReference type="SMART" id="SM00456">
    <property type="entry name" value="WW"/>
    <property type="match status" value="1"/>
</dbReference>
<dbReference type="PROSITE" id="PS01159">
    <property type="entry name" value="WW_DOMAIN_1"/>
    <property type="match status" value="1"/>
</dbReference>
<reference evidence="5 6" key="1">
    <citation type="submission" date="2022-05" db="EMBL/GenBank/DDBJ databases">
        <authorList>
            <consortium name="Genoscope - CEA"/>
            <person name="William W."/>
        </authorList>
    </citation>
    <scope>NUCLEOTIDE SEQUENCE [LARGE SCALE GENOMIC DNA]</scope>
</reference>
<feature type="compositionally biased region" description="Basic and acidic residues" evidence="2">
    <location>
        <begin position="494"/>
        <end position="508"/>
    </location>
</feature>
<feature type="compositionally biased region" description="Polar residues" evidence="2">
    <location>
        <begin position="143"/>
        <end position="161"/>
    </location>
</feature>
<feature type="region of interest" description="Disordered" evidence="2">
    <location>
        <begin position="661"/>
        <end position="749"/>
    </location>
</feature>
<gene>
    <name evidence="5" type="ORF">PMEA_00005542</name>
</gene>
<dbReference type="GO" id="GO:0005634">
    <property type="term" value="C:nucleus"/>
    <property type="evidence" value="ECO:0007669"/>
    <property type="project" value="TreeGrafter"/>
</dbReference>
<evidence type="ECO:0000259" key="4">
    <source>
        <dbReference type="PROSITE" id="PS50020"/>
    </source>
</evidence>
<dbReference type="SUPFAM" id="SSF51045">
    <property type="entry name" value="WW domain"/>
    <property type="match status" value="1"/>
</dbReference>
<dbReference type="InterPro" id="IPR036020">
    <property type="entry name" value="WW_dom_sf"/>
</dbReference>
<keyword evidence="6" id="KW-1185">Reference proteome</keyword>
<dbReference type="Gene3D" id="2.20.70.10">
    <property type="match status" value="1"/>
</dbReference>
<dbReference type="CDD" id="cd00201">
    <property type="entry name" value="WW"/>
    <property type="match status" value="1"/>
</dbReference>
<feature type="region of interest" description="Disordered" evidence="2">
    <location>
        <begin position="309"/>
        <end position="340"/>
    </location>
</feature>
<feature type="compositionally biased region" description="Polar residues" evidence="2">
    <location>
        <begin position="102"/>
        <end position="135"/>
    </location>
</feature>
<dbReference type="PROSITE" id="PS01179">
    <property type="entry name" value="PID"/>
    <property type="match status" value="2"/>
</dbReference>
<feature type="compositionally biased region" description="Basic and acidic residues" evidence="2">
    <location>
        <begin position="522"/>
        <end position="533"/>
    </location>
</feature>
<feature type="domain" description="PID" evidence="3">
    <location>
        <begin position="988"/>
        <end position="1113"/>
    </location>
</feature>
<dbReference type="FunFam" id="2.30.29.30:FF:000005">
    <property type="entry name" value="Amyloid beta (A4) protein b"/>
    <property type="match status" value="1"/>
</dbReference>
<protein>
    <submittedName>
        <fullName evidence="5">Uncharacterized protein</fullName>
    </submittedName>
</protein>
<proteinExistence type="predicted"/>
<dbReference type="PROSITE" id="PS50020">
    <property type="entry name" value="WW_DOMAIN_2"/>
    <property type="match status" value="1"/>
</dbReference>
<evidence type="ECO:0000313" key="5">
    <source>
        <dbReference type="EMBL" id="CAH3113785.1"/>
    </source>
</evidence>
<evidence type="ECO:0000313" key="6">
    <source>
        <dbReference type="Proteomes" id="UP001159428"/>
    </source>
</evidence>
<feature type="compositionally biased region" description="Polar residues" evidence="2">
    <location>
        <begin position="85"/>
        <end position="94"/>
    </location>
</feature>
<dbReference type="CDD" id="cd00934">
    <property type="entry name" value="PTB"/>
    <property type="match status" value="1"/>
</dbReference>
<dbReference type="Pfam" id="PF00640">
    <property type="entry name" value="PID"/>
    <property type="match status" value="2"/>
</dbReference>
<feature type="compositionally biased region" description="Basic and acidic residues" evidence="2">
    <location>
        <begin position="789"/>
        <end position="802"/>
    </location>
</feature>
<dbReference type="InterPro" id="IPR006020">
    <property type="entry name" value="PTB/PI_dom"/>
</dbReference>
<dbReference type="Gene3D" id="2.30.29.30">
    <property type="entry name" value="Pleckstrin-homology domain (PH domain)/Phosphotyrosine-binding domain (PTB)"/>
    <property type="match status" value="3"/>
</dbReference>
<feature type="compositionally biased region" description="Basic and acidic residues" evidence="2">
    <location>
        <begin position="314"/>
        <end position="333"/>
    </location>
</feature>
<feature type="domain" description="PID" evidence="3">
    <location>
        <begin position="807"/>
        <end position="948"/>
    </location>
</feature>
<name>A0AAU9WDS8_9CNID</name>
<feature type="compositionally biased region" description="Acidic residues" evidence="2">
    <location>
        <begin position="572"/>
        <end position="583"/>
    </location>
</feature>
<feature type="compositionally biased region" description="Basic residues" evidence="2">
    <location>
        <begin position="622"/>
        <end position="634"/>
    </location>
</feature>
<sequence>MSQFKVEKVTKVKGLSDLSEKAKFSEKTEPSSKRSRGSAISSERPGSSHGRQTALKKTASPSKSTSNETAGRKSTSNEAAGGKSTGKTTLSHRTNPPKPATRTKQTAQDNSTTVKKSCAASQQDKQSSGTTTDTSVTKKRPTSHSVTPSPRTRTTAVSKPLSQKPVKEPNSKKKSEIKKENSYDASDSDSEHGSVDRLNTDGDYGYETGSLDDSDVSTGELLSPSAKDENKTILTNEQSGNPTCTYTEVEFGQVLATKEGDVVIRNSEKFDSEEGELVVVDGSAFGDRKSYTYAGDEFRPLIVTEQGGISAPVEAKKYSKSSEDENGNGDRQRPGGRKKMVTEYEEVQIIDGSYDRTNIKVTSANQKNRAETDDSHTLGPLNDVYAVVQKKPKETACNENAEQKQTCTTQRPTLELGDVAPAIPGGRKDSSMYEAITGELQNMIMACDEVSLDQISSRTNANDKKGSPGDKKVPPPIPKPYSGPGFNSLASKEPVMKELSENSEREPAEVPSQPVYAVVQKKQNEKLNDKSSEEISDTTSADMQAPDKPRYAVVQNGSVESLDQLRIPAASGDDDDESSDEEMPPPLPSRLPNLEDTMKRTDPSQNTFQSDQVEKSEEKPKKGGFKLFKKKHHRQLSDGNVTAQLKQDTDSGAIFSCETERKQFHHRRSKSHADIVTLEGTGGRSLSPTNTFENYSEITIPSSKARSSDKVSPVQPYLEVDITEPPSTPTDFNKEKISMEEDSEDQNVSYELPEGWREVKGDNGTYYWHVASGTTQWTMPQVATRPKKKSTEEVKPAESTERQKVLSFPVHSMGWIELEESQVAPHNMSDTISDCISTLAQKRKDLWQTGETWGEGKDIRLLLEGDTLKLAEPRTKNTMLIQPVSKMRVWGVGKEDQRDFAYVARDPSTGKHKCHMFRCHGNISGRAITNALHDMCSKILEEKKKAQESTRKISAQKPWSDIINTPPPSSARDNASFNEKPHVEPKKSFSARYVGSIDVPRPTGVEILNKAISKLTSKGGGVSGWRTILIEISVSNIRITDCTTQELISEDRVRFMSFFGVGKDERLCGYIVTTAPDVFVCHVFQCSPNAAPLTKALAEACELRFQKCVDAHPDIIQKVAASEQEKIREKSDKDKDKDKAGFITSVQGLLGKLGTKKGGGKKEESSTTDNKQSSIPVITCKPTHTFMVKYYGALPVAVGTGIETVEEAAKHLTGGTLLICQLDVALNGVTLYDSQRSSLSKRNLDADTISYCGLTSNRSHFGLIQSMGGGKYICHVFAEYKTKAGPIVAAIHETL</sequence>
<accession>A0AAU9WDS8</accession>
<feature type="compositionally biased region" description="Basic and acidic residues" evidence="2">
    <location>
        <begin position="165"/>
        <end position="182"/>
    </location>
</feature>
<dbReference type="GO" id="GO:0006355">
    <property type="term" value="P:regulation of DNA-templated transcription"/>
    <property type="evidence" value="ECO:0007669"/>
    <property type="project" value="TreeGrafter"/>
</dbReference>
<feature type="compositionally biased region" description="Basic and acidic residues" evidence="2">
    <location>
        <begin position="1"/>
        <end position="10"/>
    </location>
</feature>
<dbReference type="Proteomes" id="UP001159428">
    <property type="component" value="Unassembled WGS sequence"/>
</dbReference>
<comment type="caution">
    <text evidence="5">The sequence shown here is derived from an EMBL/GenBank/DDBJ whole genome shotgun (WGS) entry which is preliminary data.</text>
</comment>
<evidence type="ECO:0000256" key="1">
    <source>
        <dbReference type="ARBA" id="ARBA00022737"/>
    </source>
</evidence>
<feature type="compositionally biased region" description="Polar residues" evidence="2">
    <location>
        <begin position="59"/>
        <end position="78"/>
    </location>
</feature>
<feature type="compositionally biased region" description="Polar residues" evidence="2">
    <location>
        <begin position="684"/>
        <end position="705"/>
    </location>
</feature>
<evidence type="ECO:0000256" key="2">
    <source>
        <dbReference type="SAM" id="MobiDB-lite"/>
    </source>
</evidence>
<feature type="region of interest" description="Disordered" evidence="2">
    <location>
        <begin position="780"/>
        <end position="802"/>
    </location>
</feature>
<feature type="compositionally biased region" description="Basic and acidic residues" evidence="2">
    <location>
        <begin position="189"/>
        <end position="200"/>
    </location>
</feature>
<dbReference type="EMBL" id="CALNXJ010000014">
    <property type="protein sequence ID" value="CAH3113785.1"/>
    <property type="molecule type" value="Genomic_DNA"/>
</dbReference>
<dbReference type="InterPro" id="IPR001202">
    <property type="entry name" value="WW_dom"/>
</dbReference>
<dbReference type="CDD" id="cd01271">
    <property type="entry name" value="PTB2_Fe65"/>
    <property type="match status" value="1"/>
</dbReference>
<dbReference type="SMART" id="SM00462">
    <property type="entry name" value="PTB"/>
    <property type="match status" value="2"/>
</dbReference>
<feature type="compositionally biased region" description="Basic and acidic residues" evidence="2">
    <location>
        <begin position="461"/>
        <end position="473"/>
    </location>
</feature>
<dbReference type="GO" id="GO:0001540">
    <property type="term" value="F:amyloid-beta binding"/>
    <property type="evidence" value="ECO:0007669"/>
    <property type="project" value="InterPro"/>
</dbReference>
<feature type="region of interest" description="Disordered" evidence="2">
    <location>
        <begin position="1"/>
        <end position="245"/>
    </location>
</feature>
<feature type="region of interest" description="Disordered" evidence="2">
    <location>
        <begin position="948"/>
        <end position="983"/>
    </location>
</feature>
<feature type="domain" description="WW" evidence="4">
    <location>
        <begin position="750"/>
        <end position="782"/>
    </location>
</feature>
<feature type="region of interest" description="Disordered" evidence="2">
    <location>
        <begin position="1153"/>
        <end position="1174"/>
    </location>
</feature>
<dbReference type="InterPro" id="IPR011993">
    <property type="entry name" value="PH-like_dom_sf"/>
</dbReference>
<feature type="region of interest" description="Disordered" evidence="2">
    <location>
        <begin position="455"/>
        <end position="645"/>
    </location>
</feature>
<keyword evidence="1" id="KW-0677">Repeat</keyword>
<dbReference type="PANTHER" id="PTHR14058:SF8">
    <property type="entry name" value="PROTEIN FE65 HOMOLOG"/>
    <property type="match status" value="1"/>
</dbReference>
<dbReference type="InterPro" id="IPR039576">
    <property type="entry name" value="APBB1/2/3"/>
</dbReference>